<accession>A0A399CRX8</accession>
<evidence type="ECO:0000313" key="2">
    <source>
        <dbReference type="Proteomes" id="UP000266441"/>
    </source>
</evidence>
<dbReference type="EMBL" id="QWET01000032">
    <property type="protein sequence ID" value="RIH62885.1"/>
    <property type="molecule type" value="Genomic_DNA"/>
</dbReference>
<dbReference type="AlphaFoldDB" id="A0A399CRX8"/>
<proteinExistence type="predicted"/>
<sequence length="65" mass="7865">MKTNSRFLLMKFNKRINLSGILFCFVHYLKIEKTIRCILTYRKNRIAFKLQAGTFLLFSRSWCIK</sequence>
<dbReference type="Proteomes" id="UP000266441">
    <property type="component" value="Unassembled WGS sequence"/>
</dbReference>
<evidence type="ECO:0000313" key="1">
    <source>
        <dbReference type="EMBL" id="RIH62885.1"/>
    </source>
</evidence>
<keyword evidence="2" id="KW-1185">Reference proteome</keyword>
<organism evidence="1 2">
    <name type="scientific">Mariniphaga sediminis</name>
    <dbReference type="NCBI Taxonomy" id="1628158"/>
    <lineage>
        <taxon>Bacteria</taxon>
        <taxon>Pseudomonadati</taxon>
        <taxon>Bacteroidota</taxon>
        <taxon>Bacteroidia</taxon>
        <taxon>Marinilabiliales</taxon>
        <taxon>Prolixibacteraceae</taxon>
        <taxon>Mariniphaga</taxon>
    </lineage>
</organism>
<gene>
    <name evidence="1" type="ORF">D1164_22660</name>
</gene>
<name>A0A399CRX8_9BACT</name>
<comment type="caution">
    <text evidence="1">The sequence shown here is derived from an EMBL/GenBank/DDBJ whole genome shotgun (WGS) entry which is preliminary data.</text>
</comment>
<reference evidence="1 2" key="1">
    <citation type="journal article" date="2015" name="Int. J. Syst. Evol. Microbiol.">
        <title>Mariniphaga sediminis sp. nov., isolated from coastal sediment.</title>
        <authorList>
            <person name="Wang F.Q."/>
            <person name="Shen Q.Y."/>
            <person name="Chen G.J."/>
            <person name="Du Z.J."/>
        </authorList>
    </citation>
    <scope>NUCLEOTIDE SEQUENCE [LARGE SCALE GENOMIC DNA]</scope>
    <source>
        <strain evidence="1 2">SY21</strain>
    </source>
</reference>
<protein>
    <submittedName>
        <fullName evidence="1">Uncharacterized protein</fullName>
    </submittedName>
</protein>